<dbReference type="Pfam" id="PF01479">
    <property type="entry name" value="S4"/>
    <property type="match status" value="1"/>
</dbReference>
<dbReference type="SMART" id="SM01390">
    <property type="entry name" value="Ribosomal_S4"/>
    <property type="match status" value="1"/>
</dbReference>
<feature type="domain" description="RNA-binding S4" evidence="9">
    <location>
        <begin position="129"/>
        <end position="194"/>
    </location>
</feature>
<comment type="similarity">
    <text evidence="1">Belongs to the universal ribosomal protein uS4 family.</text>
</comment>
<organism evidence="11 12">
    <name type="scientific">Candidatus Berkelbacteria bacterium Licking1014_96</name>
    <dbReference type="NCBI Taxonomy" id="2017149"/>
    <lineage>
        <taxon>Bacteria</taxon>
        <taxon>Candidatus Berkelbacteria</taxon>
    </lineage>
</organism>
<evidence type="ECO:0000256" key="2">
    <source>
        <dbReference type="ARBA" id="ARBA00022730"/>
    </source>
</evidence>
<dbReference type="Gene3D" id="1.10.1050.10">
    <property type="entry name" value="Ribosomal Protein S4 Delta 41, Chain A, domain 1"/>
    <property type="match status" value="1"/>
</dbReference>
<dbReference type="SMART" id="SM00363">
    <property type="entry name" value="S4"/>
    <property type="match status" value="1"/>
</dbReference>
<dbReference type="HAMAP" id="MF_01306_B">
    <property type="entry name" value="Ribosomal_uS4_B"/>
    <property type="match status" value="1"/>
</dbReference>
<dbReference type="GO" id="GO:0019843">
    <property type="term" value="F:rRNA binding"/>
    <property type="evidence" value="ECO:0007669"/>
    <property type="project" value="UniProtKB-KW"/>
</dbReference>
<reference evidence="11 12" key="1">
    <citation type="submission" date="2017-07" db="EMBL/GenBank/DDBJ databases">
        <title>Mechanisms for carbon and nitrogen cycling indicate functional differentiation within the Candidate Phyla Radiation.</title>
        <authorList>
            <person name="Danczak R.E."/>
            <person name="Johnston M.D."/>
            <person name="Kenah C."/>
            <person name="Slattery M."/>
            <person name="Wrighton K.C."/>
            <person name="Wilkins M.J."/>
        </authorList>
    </citation>
    <scope>NUCLEOTIDE SEQUENCE [LARGE SCALE GENOMIC DNA]</scope>
    <source>
        <strain evidence="11">Licking1014_96</strain>
    </source>
</reference>
<keyword evidence="4 11" id="KW-0689">Ribosomal protein</keyword>
<feature type="region of interest" description="Disordered" evidence="8">
    <location>
        <begin position="1"/>
        <end position="27"/>
    </location>
</feature>
<evidence type="ECO:0000256" key="7">
    <source>
        <dbReference type="PROSITE-ProRule" id="PRU00182"/>
    </source>
</evidence>
<dbReference type="Proteomes" id="UP000318296">
    <property type="component" value="Unassembled WGS sequence"/>
</dbReference>
<dbReference type="GO" id="GO:0015935">
    <property type="term" value="C:small ribosomal subunit"/>
    <property type="evidence" value="ECO:0007669"/>
    <property type="project" value="InterPro"/>
</dbReference>
<dbReference type="InterPro" id="IPR002942">
    <property type="entry name" value="S4_RNA-bd"/>
</dbReference>
<sequence length="227" mass="26031">MVDKAIEKVEGKTEETPEESVSTEPKGVGLRFKKSRGVCRKCRRAGEKLFLKGERCFSAKCSYTRRSYIPGQHGNKAPRRLSQYGIQLREKQKLAAIYGVRERQLLKYFSFAARKKGKTGEILMSLLERRLDNIIYRAHLASSRREARQKINTRKVSLNKRPVDIPSILVKTGDIILLKETQKNDKKEKASNSNSSIPNWIGFNLKSKEIKIIRPPMRADISEPIDE</sequence>
<dbReference type="NCBIfam" id="TIGR01017">
    <property type="entry name" value="rpsD_bact"/>
    <property type="match status" value="1"/>
</dbReference>
<evidence type="ECO:0000256" key="4">
    <source>
        <dbReference type="ARBA" id="ARBA00022980"/>
    </source>
</evidence>
<dbReference type="GO" id="GO:0006412">
    <property type="term" value="P:translation"/>
    <property type="evidence" value="ECO:0007669"/>
    <property type="project" value="InterPro"/>
</dbReference>
<dbReference type="SUPFAM" id="SSF55174">
    <property type="entry name" value="Alpha-L RNA-binding motif"/>
    <property type="match status" value="1"/>
</dbReference>
<accession>A0A554LHE0</accession>
<name>A0A554LHE0_9BACT</name>
<gene>
    <name evidence="11" type="ORF">CEN92_43</name>
</gene>
<keyword evidence="5" id="KW-0687">Ribonucleoprotein</keyword>
<dbReference type="CDD" id="cd00165">
    <property type="entry name" value="S4"/>
    <property type="match status" value="1"/>
</dbReference>
<dbReference type="InterPro" id="IPR001912">
    <property type="entry name" value="Ribosomal_uS4_N"/>
</dbReference>
<proteinExistence type="inferred from homology"/>
<dbReference type="GO" id="GO:0003735">
    <property type="term" value="F:structural constituent of ribosome"/>
    <property type="evidence" value="ECO:0007669"/>
    <property type="project" value="InterPro"/>
</dbReference>
<keyword evidence="3 7" id="KW-0694">RNA-binding</keyword>
<evidence type="ECO:0000259" key="10">
    <source>
        <dbReference type="SMART" id="SM01390"/>
    </source>
</evidence>
<evidence type="ECO:0000313" key="11">
    <source>
        <dbReference type="EMBL" id="TSC92247.1"/>
    </source>
</evidence>
<protein>
    <recommendedName>
        <fullName evidence="6">Small ribosomal subunit protein uS4</fullName>
    </recommendedName>
</protein>
<dbReference type="InterPro" id="IPR022801">
    <property type="entry name" value="Ribosomal_uS4"/>
</dbReference>
<dbReference type="NCBIfam" id="NF003717">
    <property type="entry name" value="PRK05327.1"/>
    <property type="match status" value="1"/>
</dbReference>
<dbReference type="PANTHER" id="PTHR11831">
    <property type="entry name" value="30S 40S RIBOSOMAL PROTEIN"/>
    <property type="match status" value="1"/>
</dbReference>
<evidence type="ECO:0000256" key="3">
    <source>
        <dbReference type="ARBA" id="ARBA00022884"/>
    </source>
</evidence>
<feature type="non-terminal residue" evidence="11">
    <location>
        <position position="227"/>
    </location>
</feature>
<feature type="compositionally biased region" description="Basic and acidic residues" evidence="8">
    <location>
        <begin position="1"/>
        <end position="15"/>
    </location>
</feature>
<dbReference type="GO" id="GO:0042274">
    <property type="term" value="P:ribosomal small subunit biogenesis"/>
    <property type="evidence" value="ECO:0007669"/>
    <property type="project" value="TreeGrafter"/>
</dbReference>
<dbReference type="EMBL" id="VMGH01000006">
    <property type="protein sequence ID" value="TSC92247.1"/>
    <property type="molecule type" value="Genomic_DNA"/>
</dbReference>
<comment type="caution">
    <text evidence="11">The sequence shown here is derived from an EMBL/GenBank/DDBJ whole genome shotgun (WGS) entry which is preliminary data.</text>
</comment>
<dbReference type="InterPro" id="IPR005709">
    <property type="entry name" value="Ribosomal_uS4_bac-type"/>
</dbReference>
<evidence type="ECO:0000256" key="8">
    <source>
        <dbReference type="SAM" id="MobiDB-lite"/>
    </source>
</evidence>
<feature type="domain" description="Small ribosomal subunit protein uS4 N-terminal" evidence="10">
    <location>
        <begin position="33"/>
        <end position="128"/>
    </location>
</feature>
<evidence type="ECO:0000259" key="9">
    <source>
        <dbReference type="SMART" id="SM00363"/>
    </source>
</evidence>
<dbReference type="InterPro" id="IPR036986">
    <property type="entry name" value="S4_RNA-bd_sf"/>
</dbReference>
<evidence type="ECO:0000256" key="5">
    <source>
        <dbReference type="ARBA" id="ARBA00023274"/>
    </source>
</evidence>
<dbReference type="AlphaFoldDB" id="A0A554LHE0"/>
<dbReference type="Gene3D" id="3.10.290.10">
    <property type="entry name" value="RNA-binding S4 domain"/>
    <property type="match status" value="1"/>
</dbReference>
<keyword evidence="2" id="KW-0699">rRNA-binding</keyword>
<dbReference type="PROSITE" id="PS50889">
    <property type="entry name" value="S4"/>
    <property type="match status" value="1"/>
</dbReference>
<dbReference type="PANTHER" id="PTHR11831:SF4">
    <property type="entry name" value="SMALL RIBOSOMAL SUBUNIT PROTEIN US4M"/>
    <property type="match status" value="1"/>
</dbReference>
<dbReference type="Pfam" id="PF00163">
    <property type="entry name" value="Ribosomal_S4"/>
    <property type="match status" value="1"/>
</dbReference>
<evidence type="ECO:0000256" key="1">
    <source>
        <dbReference type="ARBA" id="ARBA00007465"/>
    </source>
</evidence>
<evidence type="ECO:0000256" key="6">
    <source>
        <dbReference type="ARBA" id="ARBA00035254"/>
    </source>
</evidence>
<evidence type="ECO:0000313" key="12">
    <source>
        <dbReference type="Proteomes" id="UP000318296"/>
    </source>
</evidence>